<dbReference type="Proteomes" id="UP001156614">
    <property type="component" value="Unassembled WGS sequence"/>
</dbReference>
<keyword evidence="2" id="KW-1185">Reference proteome</keyword>
<sequence length="60" mass="6762">MARALLRDGAYETKAPPLQELILHYLCFGNIEGIEIGANSERRRRFLRMLGSVDPENGTT</sequence>
<evidence type="ECO:0000313" key="2">
    <source>
        <dbReference type="Proteomes" id="UP001156614"/>
    </source>
</evidence>
<name>A0AAV5NHI9_9PROT</name>
<accession>A0AAV5NHI9</accession>
<evidence type="ECO:0008006" key="3">
    <source>
        <dbReference type="Google" id="ProtNLM"/>
    </source>
</evidence>
<proteinExistence type="predicted"/>
<gene>
    <name evidence="1" type="ORF">GCM10007867_25710</name>
</gene>
<comment type="caution">
    <text evidence="1">The sequence shown here is derived from an EMBL/GenBank/DDBJ whole genome shotgun (WGS) entry which is preliminary data.</text>
</comment>
<reference evidence="2" key="1">
    <citation type="journal article" date="2019" name="Int. J. Syst. Evol. Microbiol.">
        <title>The Global Catalogue of Microorganisms (GCM) 10K type strain sequencing project: providing services to taxonomists for standard genome sequencing and annotation.</title>
        <authorList>
            <consortium name="The Broad Institute Genomics Platform"/>
            <consortium name="The Broad Institute Genome Sequencing Center for Infectious Disease"/>
            <person name="Wu L."/>
            <person name="Ma J."/>
        </authorList>
    </citation>
    <scope>NUCLEOTIDE SEQUENCE [LARGE SCALE GENOMIC DNA]</scope>
    <source>
        <strain evidence="2">NBRC 3267</strain>
    </source>
</reference>
<evidence type="ECO:0000313" key="1">
    <source>
        <dbReference type="EMBL" id="GLQ63726.1"/>
    </source>
</evidence>
<protein>
    <recommendedName>
        <fullName evidence="3">Transposase</fullName>
    </recommendedName>
</protein>
<dbReference type="AlphaFoldDB" id="A0AAV5NHI9"/>
<dbReference type="EMBL" id="BSNU01000004">
    <property type="protein sequence ID" value="GLQ63726.1"/>
    <property type="molecule type" value="Genomic_DNA"/>
</dbReference>
<organism evidence="1 2">
    <name type="scientific">Gluconobacter cerinus</name>
    <dbReference type="NCBI Taxonomy" id="38307"/>
    <lineage>
        <taxon>Bacteria</taxon>
        <taxon>Pseudomonadati</taxon>
        <taxon>Pseudomonadota</taxon>
        <taxon>Alphaproteobacteria</taxon>
        <taxon>Acetobacterales</taxon>
        <taxon>Acetobacteraceae</taxon>
        <taxon>Gluconobacter</taxon>
    </lineage>
</organism>